<gene>
    <name evidence="8" type="primary">LOC110974832</name>
</gene>
<evidence type="ECO:0000313" key="8">
    <source>
        <dbReference type="RefSeq" id="XP_022082423.1"/>
    </source>
</evidence>
<feature type="disulfide bond" evidence="3">
    <location>
        <begin position="173"/>
        <end position="234"/>
    </location>
</feature>
<feature type="compositionally biased region" description="Polar residues" evidence="4">
    <location>
        <begin position="338"/>
        <end position="349"/>
    </location>
</feature>
<evidence type="ECO:0000313" key="7">
    <source>
        <dbReference type="Proteomes" id="UP000694845"/>
    </source>
</evidence>
<dbReference type="GO" id="GO:0016020">
    <property type="term" value="C:membrane"/>
    <property type="evidence" value="ECO:0007669"/>
    <property type="project" value="InterPro"/>
</dbReference>
<dbReference type="SUPFAM" id="SSF56487">
    <property type="entry name" value="SRCR-like"/>
    <property type="match status" value="2"/>
</dbReference>
<feature type="domain" description="SRCR" evidence="6">
    <location>
        <begin position="28"/>
        <end position="126"/>
    </location>
</feature>
<keyword evidence="2 3" id="KW-1015">Disulfide bond</keyword>
<dbReference type="InterPro" id="IPR036772">
    <property type="entry name" value="SRCR-like_dom_sf"/>
</dbReference>
<feature type="disulfide bond" evidence="3">
    <location>
        <begin position="97"/>
        <end position="107"/>
    </location>
</feature>
<name>A0A8B7XNM8_ACAPL</name>
<evidence type="ECO:0000256" key="3">
    <source>
        <dbReference type="PROSITE-ProRule" id="PRU00196"/>
    </source>
</evidence>
<evidence type="ECO:0000256" key="1">
    <source>
        <dbReference type="ARBA" id="ARBA00022729"/>
    </source>
</evidence>
<dbReference type="GeneID" id="110974832"/>
<feature type="disulfide bond" evidence="3">
    <location>
        <begin position="204"/>
        <end position="214"/>
    </location>
</feature>
<dbReference type="PANTHER" id="PTHR48071:SF28">
    <property type="entry name" value="SRCR DOMAIN-CONTAINING PROTEIN"/>
    <property type="match status" value="1"/>
</dbReference>
<feature type="signal peptide" evidence="5">
    <location>
        <begin position="1"/>
        <end position="21"/>
    </location>
</feature>
<evidence type="ECO:0000256" key="5">
    <source>
        <dbReference type="SAM" id="SignalP"/>
    </source>
</evidence>
<feature type="chain" id="PRO_5034319019" evidence="5">
    <location>
        <begin position="22"/>
        <end position="421"/>
    </location>
</feature>
<organism evidence="7 8">
    <name type="scientific">Acanthaster planci</name>
    <name type="common">Crown-of-thorns starfish</name>
    <dbReference type="NCBI Taxonomy" id="133434"/>
    <lineage>
        <taxon>Eukaryota</taxon>
        <taxon>Metazoa</taxon>
        <taxon>Echinodermata</taxon>
        <taxon>Eleutherozoa</taxon>
        <taxon>Asterozoa</taxon>
        <taxon>Asteroidea</taxon>
        <taxon>Valvatacea</taxon>
        <taxon>Valvatida</taxon>
        <taxon>Acanthasteridae</taxon>
        <taxon>Acanthaster</taxon>
    </lineage>
</organism>
<feature type="compositionally biased region" description="Polar residues" evidence="4">
    <location>
        <begin position="293"/>
        <end position="309"/>
    </location>
</feature>
<feature type="region of interest" description="Disordered" evidence="4">
    <location>
        <begin position="395"/>
        <end position="421"/>
    </location>
</feature>
<protein>
    <submittedName>
        <fullName evidence="8">Deleted in malignant brain tumors 1 protein-like isoform X1</fullName>
    </submittedName>
</protein>
<dbReference type="PRINTS" id="PR00258">
    <property type="entry name" value="SPERACTRCPTR"/>
</dbReference>
<feature type="domain" description="SRCR" evidence="6">
    <location>
        <begin position="136"/>
        <end position="235"/>
    </location>
</feature>
<dbReference type="KEGG" id="aplc:110974832"/>
<dbReference type="Pfam" id="PF00530">
    <property type="entry name" value="SRCR"/>
    <property type="match status" value="2"/>
</dbReference>
<sequence length="421" mass="44252">MFGYVVLMASTGILCIGAVTASDSGYPVRLVGGATSSEGRVEVLVDGTWGTVCDDGWGLSEAMVVCRQLNFSGAMSAPGSADFGQGTGAIVMDDVECTGSESYLSSCYFTRNHNCDHSEDAGVICNGQLETQSGTLRLVGDVNNEGRVEVYHNGAWGTICDDDWDIDDANVVCNQLGFNGASSAESNARFGNGSGPILLDNVDCAGDESRLVDCGHNGWLVHNCTHQDDAGARCNERGSNTQWYIAGVAGAVVVVMIAGHKKKKKPDNQMAAGVTTHVSTASLSLNPAPPSIQILSPASPQLTPPSNEQAGDVGRRSASVPALSASVWESDGGRSPSHDYSNWRTTADSAQGDVYEVEDSQSPSYSANLPPPPSYAENMDPTRGNLYIVADSLSQADTDNLPPPPSYEAVTEGNYQSSFHF</sequence>
<dbReference type="FunFam" id="3.10.250.10:FF:000001">
    <property type="entry name" value="Lysyl oxidase 4 isoform X1"/>
    <property type="match status" value="2"/>
</dbReference>
<dbReference type="SMART" id="SM00202">
    <property type="entry name" value="SR"/>
    <property type="match status" value="2"/>
</dbReference>
<keyword evidence="7" id="KW-1185">Reference proteome</keyword>
<dbReference type="PROSITE" id="PS00420">
    <property type="entry name" value="SRCR_1"/>
    <property type="match status" value="1"/>
</dbReference>
<reference evidence="8" key="1">
    <citation type="submission" date="2025-08" db="UniProtKB">
        <authorList>
            <consortium name="RefSeq"/>
        </authorList>
    </citation>
    <scope>IDENTIFICATION</scope>
</reference>
<dbReference type="InterPro" id="IPR001190">
    <property type="entry name" value="SRCR"/>
</dbReference>
<dbReference type="PANTHER" id="PTHR48071">
    <property type="entry name" value="SRCR DOMAIN-CONTAINING PROTEIN"/>
    <property type="match status" value="1"/>
</dbReference>
<dbReference type="OrthoDB" id="536948at2759"/>
<dbReference type="RefSeq" id="XP_022082423.1">
    <property type="nucleotide sequence ID" value="XM_022226731.1"/>
</dbReference>
<dbReference type="Gene3D" id="3.10.250.10">
    <property type="entry name" value="SRCR-like domain"/>
    <property type="match status" value="2"/>
</dbReference>
<comment type="caution">
    <text evidence="3">Lacks conserved residue(s) required for the propagation of feature annotation.</text>
</comment>
<dbReference type="PROSITE" id="PS50287">
    <property type="entry name" value="SRCR_2"/>
    <property type="match status" value="2"/>
</dbReference>
<feature type="disulfide bond" evidence="3">
    <location>
        <begin position="160"/>
        <end position="224"/>
    </location>
</feature>
<keyword evidence="1 5" id="KW-0732">Signal</keyword>
<feature type="region of interest" description="Disordered" evidence="4">
    <location>
        <begin position="282"/>
        <end position="381"/>
    </location>
</feature>
<accession>A0A8B7XNM8</accession>
<evidence type="ECO:0000256" key="2">
    <source>
        <dbReference type="ARBA" id="ARBA00023157"/>
    </source>
</evidence>
<proteinExistence type="predicted"/>
<evidence type="ECO:0000259" key="6">
    <source>
        <dbReference type="PROSITE" id="PS50287"/>
    </source>
</evidence>
<evidence type="ECO:0000256" key="4">
    <source>
        <dbReference type="SAM" id="MobiDB-lite"/>
    </source>
</evidence>
<dbReference type="Proteomes" id="UP000694845">
    <property type="component" value="Unplaced"/>
</dbReference>
<dbReference type="AlphaFoldDB" id="A0A8B7XNM8"/>